<dbReference type="InterPro" id="IPR036779">
    <property type="entry name" value="LysM_dom_sf"/>
</dbReference>
<organism evidence="3 4">
    <name type="scientific">Roseateles asaccharophilus</name>
    <dbReference type="NCBI Taxonomy" id="582607"/>
    <lineage>
        <taxon>Bacteria</taxon>
        <taxon>Pseudomonadati</taxon>
        <taxon>Pseudomonadota</taxon>
        <taxon>Betaproteobacteria</taxon>
        <taxon>Burkholderiales</taxon>
        <taxon>Sphaerotilaceae</taxon>
        <taxon>Roseateles</taxon>
    </lineage>
</organism>
<dbReference type="CDD" id="cd00118">
    <property type="entry name" value="LysM"/>
    <property type="match status" value="1"/>
</dbReference>
<proteinExistence type="predicted"/>
<feature type="compositionally biased region" description="Basic and acidic residues" evidence="1">
    <location>
        <begin position="216"/>
        <end position="229"/>
    </location>
</feature>
<evidence type="ECO:0000313" key="4">
    <source>
        <dbReference type="Proteomes" id="UP001180825"/>
    </source>
</evidence>
<accession>A0ABU2A888</accession>
<dbReference type="Pfam" id="PF01476">
    <property type="entry name" value="LysM"/>
    <property type="match status" value="1"/>
</dbReference>
<evidence type="ECO:0000313" key="3">
    <source>
        <dbReference type="EMBL" id="MDR7333416.1"/>
    </source>
</evidence>
<sequence>MPQALESTSWRPAASRPPTPGAVFAQRGDRPADVAQRYGVDEHALLQANPGLQEDQHLLPGQGIRLPEVEESGLSPAVAGIAGAVGREGLVGVLQGKAYEAGRRAPQQAFSGTVLRSVPTAHEGGVLDHNFGSPGRYNAPGQGMLYTAPDAASVLHEGAAITPLSLTRYDANGHVASTGKAAGLVRAMPADPRAYADGPLAKTAGDRSTPAAGHENPQKKADGPIDRLRQGANGAQQGYTRASSARYGAAGGAAATLIDASLRAGRGEQVAAAEVAGAVAQNTALGAAGAKGVDALAPKLGRFGMVKAGGAVGALVQAGVSGIDNAQAYRAGQTSGARAVANTVVDTGTAAAAGATGAAVGAAVGSIAPVAGTLVGAVMGFGVGVGAHYAIGAIDKATGITSAAKDALASGLQSAGERASKAWNAIKLW</sequence>
<comment type="caution">
    <text evidence="3">The sequence shown here is derived from an EMBL/GenBank/DDBJ whole genome shotgun (WGS) entry which is preliminary data.</text>
</comment>
<dbReference type="InterPro" id="IPR018392">
    <property type="entry name" value="LysM"/>
</dbReference>
<feature type="compositionally biased region" description="Polar residues" evidence="1">
    <location>
        <begin position="1"/>
        <end position="10"/>
    </location>
</feature>
<feature type="region of interest" description="Disordered" evidence="1">
    <location>
        <begin position="195"/>
        <end position="239"/>
    </location>
</feature>
<name>A0ABU2A888_9BURK</name>
<reference evidence="3 4" key="1">
    <citation type="submission" date="2023-07" db="EMBL/GenBank/DDBJ databases">
        <title>Sorghum-associated microbial communities from plants grown in Nebraska, USA.</title>
        <authorList>
            <person name="Schachtman D."/>
        </authorList>
    </citation>
    <scope>NUCLEOTIDE SEQUENCE [LARGE SCALE GENOMIC DNA]</scope>
    <source>
        <strain evidence="3 4">BE316</strain>
    </source>
</reference>
<dbReference type="Proteomes" id="UP001180825">
    <property type="component" value="Unassembled WGS sequence"/>
</dbReference>
<feature type="region of interest" description="Disordered" evidence="1">
    <location>
        <begin position="1"/>
        <end position="30"/>
    </location>
</feature>
<feature type="domain" description="LysM" evidence="2">
    <location>
        <begin position="27"/>
        <end position="67"/>
    </location>
</feature>
<keyword evidence="4" id="KW-1185">Reference proteome</keyword>
<protein>
    <recommendedName>
        <fullName evidence="2">LysM domain-containing protein</fullName>
    </recommendedName>
</protein>
<gene>
    <name evidence="3" type="ORF">J2X21_002550</name>
</gene>
<dbReference type="Gene3D" id="3.10.350.10">
    <property type="entry name" value="LysM domain"/>
    <property type="match status" value="1"/>
</dbReference>
<evidence type="ECO:0000256" key="1">
    <source>
        <dbReference type="SAM" id="MobiDB-lite"/>
    </source>
</evidence>
<evidence type="ECO:0000259" key="2">
    <source>
        <dbReference type="Pfam" id="PF01476"/>
    </source>
</evidence>
<dbReference type="EMBL" id="JAVDXV010000004">
    <property type="protein sequence ID" value="MDR7333416.1"/>
    <property type="molecule type" value="Genomic_DNA"/>
</dbReference>
<dbReference type="RefSeq" id="WP_310328972.1">
    <property type="nucleotide sequence ID" value="NZ_JAVDXV010000004.1"/>
</dbReference>